<name>A0A2P9HAK6_METED</name>
<organism evidence="1 2">
    <name type="scientific">Methylorubrum extorquens (strain DSM 6343 / CIP 106787 / DM4)</name>
    <name type="common">Methylobacterium extorquens</name>
    <dbReference type="NCBI Taxonomy" id="661410"/>
    <lineage>
        <taxon>Bacteria</taxon>
        <taxon>Pseudomonadati</taxon>
        <taxon>Pseudomonadota</taxon>
        <taxon>Alphaproteobacteria</taxon>
        <taxon>Hyphomicrobiales</taxon>
        <taxon>Methylobacteriaceae</taxon>
        <taxon>Methylorubrum</taxon>
    </lineage>
</organism>
<dbReference type="Proteomes" id="UP000008070">
    <property type="component" value="Chromosome"/>
</dbReference>
<proteinExistence type="predicted"/>
<sequence>MEQVMPVFDGKYLTEHGESEALLAMILRPTPKAREEALERGRMRLERATMLAELAPAVPGTTLAAVKRADILPVD</sequence>
<protein>
    <submittedName>
        <fullName evidence="1">Uncharacterized protein</fullName>
    </submittedName>
</protein>
<evidence type="ECO:0000313" key="2">
    <source>
        <dbReference type="Proteomes" id="UP000008070"/>
    </source>
</evidence>
<accession>A0A2P9HAK6</accession>
<gene>
    <name evidence="1" type="ORF">METD_I0016</name>
</gene>
<reference evidence="2" key="1">
    <citation type="journal article" date="2009" name="PLoS ONE">
        <title>Methylobacterium genome sequences: a reference blueprint to investigate microbial metabolism of C1 compounds from natural and industrial sources.</title>
        <authorList>
            <person name="Vuilleumier S."/>
            <person name="Chistoserdova L."/>
            <person name="Lee M.-C."/>
            <person name="Bringel F."/>
            <person name="Lajus A."/>
            <person name="Zhou Y."/>
            <person name="Gourion B."/>
            <person name="Barbe V."/>
            <person name="Chang J."/>
            <person name="Cruveiller S."/>
            <person name="Dossat C."/>
            <person name="Gillett W."/>
            <person name="Gruffaz C."/>
            <person name="Haugen E."/>
            <person name="Hourcade E."/>
            <person name="Levy R."/>
            <person name="Mangenot S."/>
            <person name="Muller E."/>
            <person name="Nadalig T."/>
            <person name="Pagni M."/>
            <person name="Penny C."/>
            <person name="Peyraud R."/>
            <person name="Robinson D.G."/>
            <person name="Roche D."/>
            <person name="Rouy Z."/>
            <person name="Saenampechek C."/>
            <person name="Salvignol G."/>
            <person name="Vallenet D."/>
            <person name="Wu Z."/>
            <person name="Marx C.J."/>
            <person name="Vorholt J.A."/>
            <person name="Olson M.V."/>
            <person name="Kaul R."/>
            <person name="Weissenbach J."/>
            <person name="Medigue C."/>
            <person name="Lidstrom M.E."/>
        </authorList>
    </citation>
    <scope>NUCLEOTIDE SEQUENCE [LARGE SCALE GENOMIC DNA]</scope>
    <source>
        <strain evidence="2">DSM 6343 / CIP 106787 / DM4</strain>
    </source>
</reference>
<dbReference type="EMBL" id="FP103042">
    <property type="protein sequence ID" value="SPK01951.1"/>
    <property type="molecule type" value="Genomic_DNA"/>
</dbReference>
<dbReference type="AlphaFoldDB" id="A0A2P9HAK6"/>
<evidence type="ECO:0000313" key="1">
    <source>
        <dbReference type="EMBL" id="SPK01951.1"/>
    </source>
</evidence>